<dbReference type="RefSeq" id="WP_307338991.1">
    <property type="nucleotide sequence ID" value="NZ_JAUSUD010000004.1"/>
</dbReference>
<gene>
    <name evidence="1" type="ORF">J2S19_001390</name>
</gene>
<accession>A0ABT9ZD12</accession>
<dbReference type="PROSITE" id="PS51257">
    <property type="entry name" value="PROKAR_LIPOPROTEIN"/>
    <property type="match status" value="1"/>
</dbReference>
<dbReference type="EMBL" id="JAUSUD010000004">
    <property type="protein sequence ID" value="MDQ0230138.1"/>
    <property type="molecule type" value="Genomic_DNA"/>
</dbReference>
<keyword evidence="2" id="KW-1185">Reference proteome</keyword>
<sequence length="129" mass="14397">MKGIKCFLCSTAFILFVVTGCTNQTETKTVTIDNINAEEVLTLNPDANIFQYNGTIYQTNIDWVDELPLTKDNQISEIKTKNEDNTDFIDGTANILPVGSKIFTAKERKDILLVETKGETLKYLAIVEG</sequence>
<dbReference type="Proteomes" id="UP001234495">
    <property type="component" value="Unassembled WGS sequence"/>
</dbReference>
<comment type="caution">
    <text evidence="1">The sequence shown here is derived from an EMBL/GenBank/DDBJ whole genome shotgun (WGS) entry which is preliminary data.</text>
</comment>
<protein>
    <recommendedName>
        <fullName evidence="3">Lipoprotein</fullName>
    </recommendedName>
</protein>
<evidence type="ECO:0008006" key="3">
    <source>
        <dbReference type="Google" id="ProtNLM"/>
    </source>
</evidence>
<evidence type="ECO:0000313" key="2">
    <source>
        <dbReference type="Proteomes" id="UP001234495"/>
    </source>
</evidence>
<proteinExistence type="predicted"/>
<evidence type="ECO:0000313" key="1">
    <source>
        <dbReference type="EMBL" id="MDQ0230138.1"/>
    </source>
</evidence>
<reference evidence="1 2" key="1">
    <citation type="submission" date="2023-07" db="EMBL/GenBank/DDBJ databases">
        <title>Genomic Encyclopedia of Type Strains, Phase IV (KMG-IV): sequencing the most valuable type-strain genomes for metagenomic binning, comparative biology and taxonomic classification.</title>
        <authorList>
            <person name="Goeker M."/>
        </authorList>
    </citation>
    <scope>NUCLEOTIDE SEQUENCE [LARGE SCALE GENOMIC DNA]</scope>
    <source>
        <strain evidence="1 2">DSM 29005</strain>
    </source>
</reference>
<name>A0ABT9ZD12_9BACI</name>
<organism evidence="1 2">
    <name type="scientific">Metabacillus malikii</name>
    <dbReference type="NCBI Taxonomy" id="1504265"/>
    <lineage>
        <taxon>Bacteria</taxon>
        <taxon>Bacillati</taxon>
        <taxon>Bacillota</taxon>
        <taxon>Bacilli</taxon>
        <taxon>Bacillales</taxon>
        <taxon>Bacillaceae</taxon>
        <taxon>Metabacillus</taxon>
    </lineage>
</organism>